<evidence type="ECO:0000259" key="3">
    <source>
        <dbReference type="Pfam" id="PF00326"/>
    </source>
</evidence>
<evidence type="ECO:0000256" key="2">
    <source>
        <dbReference type="SAM" id="SignalP"/>
    </source>
</evidence>
<sequence>MKGLKIAVLAAALAATPIVHALDVEPYIRKDKFEQILISPKGEFFAATVPLEKQTILAIIRRSDNKVLSRFGMGENTVIGNFRWVNPARVLFTVGEKFGALDSPSGTGEIYGIDAKEGAIGELLVGQRVTTNTGTGGGSHIQAKKVEQVWADIIDDLPGDDRSVVLEVGTFGAEFPRVEKMDVYSGRRIRLASAPIRSATFSTDNAGVVRFAHGADYDRAGKLYYRDGEGSEWRLVNDESVTGLDRVPAGFSSDNRTAYLVAEADKGPDHLVTWDPATDKVADVLVDPVVDPEAMITELGSEVPVGAFFNNETLSTRFFDTNSRRAKVQARLEEAFPGQHVYVTSETADGGTALVRVGSSRNPGDYYLFDTKLGKANYLLSNGEWFDPERMNPTQAFEFAARDGLKIHGYMTRPRGSEGKRLPMVLLPHGGPFGVRDDEGFDAEVQMLASAGYAVMRVNYRGSSGYGRSFSEAGRKQWGLAMQDDLTDATRWAISSGQADAGRICIYGGSYGAYAALMGVAKEPTLYRCAVGYSGVYDLPTMYTDGDTHTSAYGKNFLADWVGSREEIAAVSPTRMAARSKVPVFLAAGGKDERAPIGHSKLMEKALISAGTPVETLYIPTEGHGFYTIEHRREFYTKLLAFLARNIGGETATPPVPAASASTSH</sequence>
<evidence type="ECO:0000313" key="5">
    <source>
        <dbReference type="Proteomes" id="UP000323164"/>
    </source>
</evidence>
<comment type="caution">
    <text evidence="4">The sequence shown here is derived from an EMBL/GenBank/DDBJ whole genome shotgun (WGS) entry which is preliminary data.</text>
</comment>
<dbReference type="Pfam" id="PF00326">
    <property type="entry name" value="Peptidase_S9"/>
    <property type="match status" value="1"/>
</dbReference>
<dbReference type="SUPFAM" id="SSF82171">
    <property type="entry name" value="DPP6 N-terminal domain-like"/>
    <property type="match status" value="1"/>
</dbReference>
<gene>
    <name evidence="4" type="ORF">FW784_09040</name>
</gene>
<dbReference type="Gene3D" id="3.40.50.1820">
    <property type="entry name" value="alpha/beta hydrolase"/>
    <property type="match status" value="1"/>
</dbReference>
<feature type="domain" description="Peptidase S9 prolyl oligopeptidase catalytic" evidence="3">
    <location>
        <begin position="441"/>
        <end position="649"/>
    </location>
</feature>
<dbReference type="SUPFAM" id="SSF53474">
    <property type="entry name" value="alpha/beta-Hydrolases"/>
    <property type="match status" value="1"/>
</dbReference>
<accession>A0A5D8Z3F3</accession>
<protein>
    <submittedName>
        <fullName evidence="4">S9 family peptidase</fullName>
    </submittedName>
</protein>
<dbReference type="InterPro" id="IPR001375">
    <property type="entry name" value="Peptidase_S9_cat"/>
</dbReference>
<dbReference type="GO" id="GO:0006508">
    <property type="term" value="P:proteolysis"/>
    <property type="evidence" value="ECO:0007669"/>
    <property type="project" value="InterPro"/>
</dbReference>
<name>A0A5D8Z3F3_9GAMM</name>
<keyword evidence="2" id="KW-0732">Signal</keyword>
<feature type="signal peptide" evidence="2">
    <location>
        <begin position="1"/>
        <end position="21"/>
    </location>
</feature>
<dbReference type="GO" id="GO:0004252">
    <property type="term" value="F:serine-type endopeptidase activity"/>
    <property type="evidence" value="ECO:0007669"/>
    <property type="project" value="TreeGrafter"/>
</dbReference>
<keyword evidence="1" id="KW-0378">Hydrolase</keyword>
<dbReference type="EMBL" id="VTRV01000089">
    <property type="protein sequence ID" value="TZF89187.1"/>
    <property type="molecule type" value="Genomic_DNA"/>
</dbReference>
<dbReference type="AlphaFoldDB" id="A0A5D8Z3F3"/>
<dbReference type="InterPro" id="IPR029058">
    <property type="entry name" value="AB_hydrolase_fold"/>
</dbReference>
<organism evidence="4 5">
    <name type="scientific">Cognatilysobacter lacus</name>
    <dbReference type="NCBI Taxonomy" id="1643323"/>
    <lineage>
        <taxon>Bacteria</taxon>
        <taxon>Pseudomonadati</taxon>
        <taxon>Pseudomonadota</taxon>
        <taxon>Gammaproteobacteria</taxon>
        <taxon>Lysobacterales</taxon>
        <taxon>Lysobacteraceae</taxon>
        <taxon>Cognatilysobacter</taxon>
    </lineage>
</organism>
<dbReference type="OrthoDB" id="4269629at2"/>
<dbReference type="PANTHER" id="PTHR42776">
    <property type="entry name" value="SERINE PEPTIDASE S9 FAMILY MEMBER"/>
    <property type="match status" value="1"/>
</dbReference>
<dbReference type="PANTHER" id="PTHR42776:SF27">
    <property type="entry name" value="DIPEPTIDYL PEPTIDASE FAMILY MEMBER 6"/>
    <property type="match status" value="1"/>
</dbReference>
<evidence type="ECO:0000313" key="4">
    <source>
        <dbReference type="EMBL" id="TZF89187.1"/>
    </source>
</evidence>
<evidence type="ECO:0000256" key="1">
    <source>
        <dbReference type="ARBA" id="ARBA00022801"/>
    </source>
</evidence>
<keyword evidence="5" id="KW-1185">Reference proteome</keyword>
<proteinExistence type="predicted"/>
<reference evidence="4 5" key="1">
    <citation type="submission" date="2019-08" db="EMBL/GenBank/DDBJ databases">
        <title>Draft genome sequence of Lysobacter sp. UKS-15.</title>
        <authorList>
            <person name="Im W.-T."/>
        </authorList>
    </citation>
    <scope>NUCLEOTIDE SEQUENCE [LARGE SCALE GENOMIC DNA]</scope>
    <source>
        <strain evidence="4 5">UKS-15</strain>
    </source>
</reference>
<dbReference type="Proteomes" id="UP000323164">
    <property type="component" value="Unassembled WGS sequence"/>
</dbReference>
<feature type="chain" id="PRO_5022697497" evidence="2">
    <location>
        <begin position="22"/>
        <end position="665"/>
    </location>
</feature>
<dbReference type="RefSeq" id="WP_149353023.1">
    <property type="nucleotide sequence ID" value="NZ_VTRV01000089.1"/>
</dbReference>